<dbReference type="OrthoDB" id="6407410at2759"/>
<reference evidence="2" key="1">
    <citation type="submission" date="2022-12" db="EMBL/GenBank/DDBJ databases">
        <authorList>
            <person name="Petersen C."/>
        </authorList>
    </citation>
    <scope>NUCLEOTIDE SEQUENCE</scope>
    <source>
        <strain evidence="2">IBT 15544</strain>
    </source>
</reference>
<evidence type="ECO:0000313" key="2">
    <source>
        <dbReference type="EMBL" id="KAJ5198477.1"/>
    </source>
</evidence>
<feature type="transmembrane region" description="Helical" evidence="1">
    <location>
        <begin position="228"/>
        <end position="250"/>
    </location>
</feature>
<keyword evidence="1" id="KW-0812">Transmembrane</keyword>
<feature type="transmembrane region" description="Helical" evidence="1">
    <location>
        <begin position="85"/>
        <end position="104"/>
    </location>
</feature>
<dbReference type="Proteomes" id="UP001150904">
    <property type="component" value="Unassembled WGS sequence"/>
</dbReference>
<name>A0A9W9JM63_9EURO</name>
<keyword evidence="3" id="KW-1185">Reference proteome</keyword>
<accession>A0A9W9JM63</accession>
<reference evidence="2" key="2">
    <citation type="journal article" date="2023" name="IMA Fungus">
        <title>Comparative genomic study of the Penicillium genus elucidates a diverse pangenome and 15 lateral gene transfer events.</title>
        <authorList>
            <person name="Petersen C."/>
            <person name="Sorensen T."/>
            <person name="Nielsen M.R."/>
            <person name="Sondergaard T.E."/>
            <person name="Sorensen J.L."/>
            <person name="Fitzpatrick D.A."/>
            <person name="Frisvad J.C."/>
            <person name="Nielsen K.L."/>
        </authorList>
    </citation>
    <scope>NUCLEOTIDE SEQUENCE</scope>
    <source>
        <strain evidence="2">IBT 15544</strain>
    </source>
</reference>
<protein>
    <submittedName>
        <fullName evidence="2">Uncharacterized protein</fullName>
    </submittedName>
</protein>
<gene>
    <name evidence="2" type="ORF">N7498_007594</name>
</gene>
<dbReference type="PANTHER" id="PTHR35872">
    <property type="entry name" value="INTEGRAL MEMBRANE PROTEIN (AFU_ORTHOLOGUE AFUA_5G07110)"/>
    <property type="match status" value="1"/>
</dbReference>
<proteinExistence type="predicted"/>
<evidence type="ECO:0000313" key="3">
    <source>
        <dbReference type="Proteomes" id="UP001150904"/>
    </source>
</evidence>
<organism evidence="2 3">
    <name type="scientific">Penicillium cinerascens</name>
    <dbReference type="NCBI Taxonomy" id="70096"/>
    <lineage>
        <taxon>Eukaryota</taxon>
        <taxon>Fungi</taxon>
        <taxon>Dikarya</taxon>
        <taxon>Ascomycota</taxon>
        <taxon>Pezizomycotina</taxon>
        <taxon>Eurotiomycetes</taxon>
        <taxon>Eurotiomycetidae</taxon>
        <taxon>Eurotiales</taxon>
        <taxon>Aspergillaceae</taxon>
        <taxon>Penicillium</taxon>
    </lineage>
</organism>
<dbReference type="InterPro" id="IPR021369">
    <property type="entry name" value="DUF2985"/>
</dbReference>
<dbReference type="Pfam" id="PF11204">
    <property type="entry name" value="DUF2985"/>
    <property type="match status" value="1"/>
</dbReference>
<dbReference type="AlphaFoldDB" id="A0A9W9JM63"/>
<sequence>MPEQSYTVLPVAEEGTQETKTNISTTSQATFKLEGEPAAPIPFPSGYQFPPKHSFAQSMKLGCLAFWNYFLTPLGFFVTLYGLNVVAWGGMLFLLLCNAVPVMCHPTCDDINSPRRIWTEIDSQILNALFCVTGFGLAPWRFRDLYFLLQYRLLHKPVALRRLAGIHRGWFRLEGSADLPVNLGPTNIDEQPSQAVPRSAIPFPEKTIPDTPLTGVRAQPTKLWKLDLVIWLMVWNTLLQCCLCGFMWALNRYDRPSWSTGLFVVLACIAAAIGGLIMYLEGNTVKRVEGVPVSEKDRERGVLNCNYIKDDHLESKKRKEDGKKRKTEL</sequence>
<keyword evidence="1" id="KW-0472">Membrane</keyword>
<feature type="transmembrane region" description="Helical" evidence="1">
    <location>
        <begin position="262"/>
        <end position="280"/>
    </location>
</feature>
<evidence type="ECO:0000256" key="1">
    <source>
        <dbReference type="SAM" id="Phobius"/>
    </source>
</evidence>
<dbReference type="PANTHER" id="PTHR35872:SF1">
    <property type="entry name" value="ALPHA-L-RHAMNOSIDASE C"/>
    <property type="match status" value="1"/>
</dbReference>
<dbReference type="GeneID" id="83181957"/>
<keyword evidence="1" id="KW-1133">Transmembrane helix</keyword>
<comment type="caution">
    <text evidence="2">The sequence shown here is derived from an EMBL/GenBank/DDBJ whole genome shotgun (WGS) entry which is preliminary data.</text>
</comment>
<dbReference type="RefSeq" id="XP_058306905.1">
    <property type="nucleotide sequence ID" value="XM_058454656.1"/>
</dbReference>
<dbReference type="EMBL" id="JAPQKR010000014">
    <property type="protein sequence ID" value="KAJ5198477.1"/>
    <property type="molecule type" value="Genomic_DNA"/>
</dbReference>